<feature type="transmembrane region" description="Helical" evidence="8">
    <location>
        <begin position="271"/>
        <end position="292"/>
    </location>
</feature>
<feature type="transmembrane region" description="Helical" evidence="8">
    <location>
        <begin position="186"/>
        <end position="205"/>
    </location>
</feature>
<comment type="caution">
    <text evidence="9">The sequence shown here is derived from an EMBL/GenBank/DDBJ whole genome shotgun (WGS) entry which is preliminary data.</text>
</comment>
<evidence type="ECO:0000256" key="3">
    <source>
        <dbReference type="ARBA" id="ARBA00022448"/>
    </source>
</evidence>
<comment type="similarity">
    <text evidence="2">Belongs to the amino acid-polyamine-organocation (APC) superfamily. Spore germination protein (SGP) (TC 2.A.3.9) family.</text>
</comment>
<evidence type="ECO:0000313" key="10">
    <source>
        <dbReference type="Proteomes" id="UP000005707"/>
    </source>
</evidence>
<dbReference type="NCBIfam" id="TIGR00912">
    <property type="entry name" value="2A0309"/>
    <property type="match status" value="1"/>
</dbReference>
<dbReference type="PANTHER" id="PTHR34975">
    <property type="entry name" value="SPORE GERMINATION PROTEIN A2"/>
    <property type="match status" value="1"/>
</dbReference>
<keyword evidence="5 8" id="KW-0812">Transmembrane</keyword>
<keyword evidence="3" id="KW-0813">Transport</keyword>
<evidence type="ECO:0000256" key="2">
    <source>
        <dbReference type="ARBA" id="ARBA00007998"/>
    </source>
</evidence>
<evidence type="ECO:0000256" key="8">
    <source>
        <dbReference type="SAM" id="Phobius"/>
    </source>
</evidence>
<feature type="transmembrane region" description="Helical" evidence="8">
    <location>
        <begin position="12"/>
        <end position="31"/>
    </location>
</feature>
<keyword evidence="6 8" id="KW-1133">Transmembrane helix</keyword>
<dbReference type="Pfam" id="PF03845">
    <property type="entry name" value="Spore_permease"/>
    <property type="match status" value="1"/>
</dbReference>
<sequence>MQNGKISLFQYYCLLVLYSLNSSVVLGLALSDVKQDAWLTVLIGNGLGILFLTLYGVLYLFHPNLSLVALIKHLLGEKIGGFIIFLYIIYFILIGAFVIRNIGEVINFYFLQQSNIPVLNLLVILVVVYTVSLGIEVIARTGELSFYAVIFLLILLFILVALADILKFDHLFPVLDHGVFDIATASYPLAISMPFGELFVFMMIFPHVSSKHKMIRVSVLGLLTTGFIILLFTVINIAALGPFIVEHAPFPTMRMIQKINIGDFIQRVDPIGVFIMLTCSYFKVLILVYAITQSLKKVFVRSTTNKYFILVAAIFIYYASFNIVDSLNEHLSLEDNVIPYFINTPFELLIPLLLFVVVVIRKSKFLKTGNN</sequence>
<dbReference type="InterPro" id="IPR004761">
    <property type="entry name" value="Spore_GerAB"/>
</dbReference>
<feature type="transmembrane region" description="Helical" evidence="8">
    <location>
        <begin position="217"/>
        <end position="245"/>
    </location>
</feature>
<evidence type="ECO:0000256" key="6">
    <source>
        <dbReference type="ARBA" id="ARBA00022989"/>
    </source>
</evidence>
<protein>
    <submittedName>
        <fullName evidence="9">Spore germination protein KB</fullName>
    </submittedName>
</protein>
<reference evidence="9 10" key="1">
    <citation type="journal article" date="2011" name="J. Bacteriol.">
        <title>Genome sequence of Haloplasma contractile, an unusual contractile bacterium from a deep-sea anoxic brine lake.</title>
        <authorList>
            <person name="Antunes A."/>
            <person name="Alam I."/>
            <person name="El Dorry H."/>
            <person name="Siam R."/>
            <person name="Robertson A."/>
            <person name="Bajic V.B."/>
            <person name="Stingl U."/>
        </authorList>
    </citation>
    <scope>NUCLEOTIDE SEQUENCE [LARGE SCALE GENOMIC DNA]</scope>
    <source>
        <strain evidence="9 10">SSD-17B</strain>
    </source>
</reference>
<evidence type="ECO:0000256" key="4">
    <source>
        <dbReference type="ARBA" id="ARBA00022544"/>
    </source>
</evidence>
<dbReference type="InParanoid" id="U2FSF0"/>
<comment type="subcellular location">
    <subcellularLocation>
        <location evidence="1">Membrane</location>
        <topology evidence="1">Multi-pass membrane protein</topology>
    </subcellularLocation>
</comment>
<feature type="transmembrane region" description="Helical" evidence="8">
    <location>
        <begin position="304"/>
        <end position="320"/>
    </location>
</feature>
<keyword evidence="7 8" id="KW-0472">Membrane</keyword>
<dbReference type="Proteomes" id="UP000005707">
    <property type="component" value="Unassembled WGS sequence"/>
</dbReference>
<dbReference type="GO" id="GO:0009847">
    <property type="term" value="P:spore germination"/>
    <property type="evidence" value="ECO:0007669"/>
    <property type="project" value="InterPro"/>
</dbReference>
<dbReference type="AlphaFoldDB" id="U2FSF0"/>
<evidence type="ECO:0000256" key="1">
    <source>
        <dbReference type="ARBA" id="ARBA00004141"/>
    </source>
</evidence>
<evidence type="ECO:0000313" key="9">
    <source>
        <dbReference type="EMBL" id="ERJ13864.1"/>
    </source>
</evidence>
<feature type="transmembrane region" description="Helical" evidence="8">
    <location>
        <begin position="119"/>
        <end position="139"/>
    </location>
</feature>
<dbReference type="OrthoDB" id="2078716at2"/>
<dbReference type="eggNOG" id="COG0814">
    <property type="taxonomic scope" value="Bacteria"/>
</dbReference>
<feature type="transmembrane region" description="Helical" evidence="8">
    <location>
        <begin position="37"/>
        <end position="61"/>
    </location>
</feature>
<dbReference type="STRING" id="1033810.HLPCO_000530"/>
<evidence type="ECO:0000256" key="5">
    <source>
        <dbReference type="ARBA" id="ARBA00022692"/>
    </source>
</evidence>
<dbReference type="RefSeq" id="WP_008826029.1">
    <property type="nucleotide sequence ID" value="NZ_AFNU02000001.1"/>
</dbReference>
<feature type="transmembrane region" description="Helical" evidence="8">
    <location>
        <begin position="146"/>
        <end position="166"/>
    </location>
</feature>
<dbReference type="EMBL" id="AFNU02000001">
    <property type="protein sequence ID" value="ERJ13864.1"/>
    <property type="molecule type" value="Genomic_DNA"/>
</dbReference>
<proteinExistence type="inferred from homology"/>
<feature type="transmembrane region" description="Helical" evidence="8">
    <location>
        <begin position="82"/>
        <end position="99"/>
    </location>
</feature>
<gene>
    <name evidence="9" type="primary">gerKB</name>
    <name evidence="9" type="ORF">HLPCO_000530</name>
</gene>
<dbReference type="PANTHER" id="PTHR34975:SF2">
    <property type="entry name" value="SPORE GERMINATION PROTEIN A2"/>
    <property type="match status" value="1"/>
</dbReference>
<keyword evidence="4" id="KW-0309">Germination</keyword>
<evidence type="ECO:0000256" key="7">
    <source>
        <dbReference type="ARBA" id="ARBA00023136"/>
    </source>
</evidence>
<accession>U2FSF0</accession>
<dbReference type="GO" id="GO:0016020">
    <property type="term" value="C:membrane"/>
    <property type="evidence" value="ECO:0007669"/>
    <property type="project" value="UniProtKB-SubCell"/>
</dbReference>
<feature type="transmembrane region" description="Helical" evidence="8">
    <location>
        <begin position="340"/>
        <end position="360"/>
    </location>
</feature>
<name>U2FSF0_9MOLU</name>
<organism evidence="9 10">
    <name type="scientific">Haloplasma contractile SSD-17B</name>
    <dbReference type="NCBI Taxonomy" id="1033810"/>
    <lineage>
        <taxon>Bacteria</taxon>
        <taxon>Bacillati</taxon>
        <taxon>Mycoplasmatota</taxon>
        <taxon>Mollicutes</taxon>
        <taxon>Haloplasmatales</taxon>
        <taxon>Haloplasmataceae</taxon>
        <taxon>Haloplasma</taxon>
    </lineage>
</organism>
<reference evidence="9 10" key="2">
    <citation type="journal article" date="2013" name="PLoS ONE">
        <title>INDIGO - INtegrated Data Warehouse of MIcrobial GenOmes with Examples from the Red Sea Extremophiles.</title>
        <authorList>
            <person name="Alam I."/>
            <person name="Antunes A."/>
            <person name="Kamau A.A."/>
            <person name="Ba Alawi W."/>
            <person name="Kalkatawi M."/>
            <person name="Stingl U."/>
            <person name="Bajic V.B."/>
        </authorList>
    </citation>
    <scope>NUCLEOTIDE SEQUENCE [LARGE SCALE GENOMIC DNA]</scope>
    <source>
        <strain evidence="9 10">SSD-17B</strain>
    </source>
</reference>
<keyword evidence="10" id="KW-1185">Reference proteome</keyword>